<reference evidence="1 2" key="1">
    <citation type="journal article" date="2021" name="BMC Biol.">
        <title>Horizontally acquired antibacterial genes associated with adaptive radiation of ladybird beetles.</title>
        <authorList>
            <person name="Li H.S."/>
            <person name="Tang X.F."/>
            <person name="Huang Y.H."/>
            <person name="Xu Z.Y."/>
            <person name="Chen M.L."/>
            <person name="Du X.Y."/>
            <person name="Qiu B.Y."/>
            <person name="Chen P.T."/>
            <person name="Zhang W."/>
            <person name="Slipinski A."/>
            <person name="Escalona H.E."/>
            <person name="Waterhouse R.M."/>
            <person name="Zwick A."/>
            <person name="Pang H."/>
        </authorList>
    </citation>
    <scope>NUCLEOTIDE SEQUENCE [LARGE SCALE GENOMIC DNA]</scope>
    <source>
        <strain evidence="1">SYSU2018</strain>
    </source>
</reference>
<evidence type="ECO:0000313" key="1">
    <source>
        <dbReference type="EMBL" id="KAL3287394.1"/>
    </source>
</evidence>
<evidence type="ECO:0000313" key="2">
    <source>
        <dbReference type="Proteomes" id="UP001516400"/>
    </source>
</evidence>
<dbReference type="AlphaFoldDB" id="A0ABD2P971"/>
<proteinExistence type="predicted"/>
<accession>A0ABD2P971</accession>
<dbReference type="SUPFAM" id="SSF56219">
    <property type="entry name" value="DNase I-like"/>
    <property type="match status" value="1"/>
</dbReference>
<gene>
    <name evidence="1" type="ORF">HHI36_001867</name>
</gene>
<organism evidence="1 2">
    <name type="scientific">Cryptolaemus montrouzieri</name>
    <dbReference type="NCBI Taxonomy" id="559131"/>
    <lineage>
        <taxon>Eukaryota</taxon>
        <taxon>Metazoa</taxon>
        <taxon>Ecdysozoa</taxon>
        <taxon>Arthropoda</taxon>
        <taxon>Hexapoda</taxon>
        <taxon>Insecta</taxon>
        <taxon>Pterygota</taxon>
        <taxon>Neoptera</taxon>
        <taxon>Endopterygota</taxon>
        <taxon>Coleoptera</taxon>
        <taxon>Polyphaga</taxon>
        <taxon>Cucujiformia</taxon>
        <taxon>Coccinelloidea</taxon>
        <taxon>Coccinellidae</taxon>
        <taxon>Scymninae</taxon>
        <taxon>Scymnini</taxon>
        <taxon>Cryptolaemus</taxon>
    </lineage>
</organism>
<dbReference type="InterPro" id="IPR036691">
    <property type="entry name" value="Endo/exonu/phosph_ase_sf"/>
</dbReference>
<dbReference type="Proteomes" id="UP001516400">
    <property type="component" value="Unassembled WGS sequence"/>
</dbReference>
<comment type="caution">
    <text evidence="1">The sequence shown here is derived from an EMBL/GenBank/DDBJ whole genome shotgun (WGS) entry which is preliminary data.</text>
</comment>
<dbReference type="Gene3D" id="3.60.10.10">
    <property type="entry name" value="Endonuclease/exonuclease/phosphatase"/>
    <property type="match status" value="1"/>
</dbReference>
<sequence>MNLKGYRRLSAFARETLIYGGSSIFIEEEIVDVEQVKDVVQKSVEGIIEFSSVVNGKCKLVIITIYSPPQGNKDVFYHILAEVLDLCQSRFRNYKAVLLSDFNINLLDQSFQTKKFRDLLDMILLLLSQKE</sequence>
<name>A0ABD2P971_9CUCU</name>
<dbReference type="EMBL" id="JABFTP020000185">
    <property type="protein sequence ID" value="KAL3287394.1"/>
    <property type="molecule type" value="Genomic_DNA"/>
</dbReference>
<keyword evidence="2" id="KW-1185">Reference proteome</keyword>
<protein>
    <submittedName>
        <fullName evidence="1">Uncharacterized protein</fullName>
    </submittedName>
</protein>